<reference evidence="7 9" key="2">
    <citation type="submission" date="2019-07" db="EMBL/GenBank/DDBJ databases">
        <title>The First High-Quality Draft Genome Sequence of the Causal Agent of the Current Panama Disease Epidemic.</title>
        <authorList>
            <person name="Warmington R.J."/>
            <person name="Kay W."/>
            <person name="Jeffries A."/>
            <person name="Bebber D."/>
            <person name="Moore K."/>
            <person name="Studholme D.J."/>
        </authorList>
    </citation>
    <scope>NUCLEOTIDE SEQUENCE [LARGE SCALE GENOMIC DNA]</scope>
    <source>
        <strain evidence="7 9">TR4</strain>
    </source>
</reference>
<evidence type="ECO:0000313" key="8">
    <source>
        <dbReference type="Proteomes" id="UP000320707"/>
    </source>
</evidence>
<evidence type="ECO:0000313" key="3">
    <source>
        <dbReference type="EMBL" id="TVY74077.1"/>
    </source>
</evidence>
<feature type="region of interest" description="Disordered" evidence="1">
    <location>
        <begin position="41"/>
        <end position="63"/>
    </location>
</feature>
<dbReference type="AlphaFoldDB" id="A0A559LLN5"/>
<dbReference type="EMBL" id="SRMI01000003">
    <property type="protein sequence ID" value="TVY74948.1"/>
    <property type="molecule type" value="Genomic_DNA"/>
</dbReference>
<reference evidence="6 8" key="1">
    <citation type="journal article" date="2019" name="Microbiol. Resour. Announc.">
        <title>High-quality draft genome sequence of Fusarium oxysporum f. sp. cubense strain 160527, a causal agent of Panama disease.</title>
        <authorList>
            <person name="Asai S."/>
            <person name="Ayukawa Y."/>
            <person name="Gan P."/>
            <person name="Masuda S."/>
            <person name="Komatsu K."/>
            <person name="Shirasu K."/>
            <person name="Arie T."/>
        </authorList>
    </citation>
    <scope>NUCLEOTIDE SEQUENCE [LARGE SCALE GENOMIC DNA]</scope>
    <source>
        <strain evidence="6 8">160527</strain>
    </source>
</reference>
<evidence type="ECO:0000313" key="4">
    <source>
        <dbReference type="EMBL" id="TVY74182.1"/>
    </source>
</evidence>
<comment type="caution">
    <text evidence="6">The sequence shown here is derived from an EMBL/GenBank/DDBJ whole genome shotgun (WGS) entry which is preliminary data.</text>
</comment>
<sequence length="102" mass="12164">MSSISEQRQRELGVKIKRENELKQKLEEQRRKMEEIMARMDNQAREQMSSSSNAARKRRGKESVMSNIEAELEAQKMAVDRCEELHRAARQEREQWEVWSKA</sequence>
<evidence type="ECO:0000313" key="6">
    <source>
        <dbReference type="EMBL" id="TVY75184.1"/>
    </source>
</evidence>
<dbReference type="EMBL" id="SRMI01000003">
    <property type="protein sequence ID" value="TVY75184.1"/>
    <property type="molecule type" value="Genomic_DNA"/>
</dbReference>
<feature type="compositionally biased region" description="Polar residues" evidence="1">
    <location>
        <begin position="45"/>
        <end position="54"/>
    </location>
</feature>
<proteinExistence type="predicted"/>
<dbReference type="EMBL" id="SRMI01000003">
    <property type="protein sequence ID" value="TVY74182.1"/>
    <property type="molecule type" value="Genomic_DNA"/>
</dbReference>
<evidence type="ECO:0000313" key="2">
    <source>
        <dbReference type="EMBL" id="TVY73951.1"/>
    </source>
</evidence>
<dbReference type="EMBL" id="SRMI01000003">
    <property type="protein sequence ID" value="TVY73951.1"/>
    <property type="molecule type" value="Genomic_DNA"/>
</dbReference>
<organism evidence="6 8">
    <name type="scientific">Fusarium oxysporum f. sp. cubense</name>
    <dbReference type="NCBI Taxonomy" id="61366"/>
    <lineage>
        <taxon>Eukaryota</taxon>
        <taxon>Fungi</taxon>
        <taxon>Dikarya</taxon>
        <taxon>Ascomycota</taxon>
        <taxon>Pezizomycotina</taxon>
        <taxon>Sordariomycetes</taxon>
        <taxon>Hypocreomycetidae</taxon>
        <taxon>Hypocreales</taxon>
        <taxon>Nectriaceae</taxon>
        <taxon>Fusarium</taxon>
        <taxon>Fusarium oxysporum species complex</taxon>
    </lineage>
</organism>
<gene>
    <name evidence="3" type="ORF">Focb16_v005654</name>
    <name evidence="5" type="ORF">Focb16_v005664</name>
    <name evidence="2" type="ORF">Focb16_v005673</name>
    <name evidence="6" type="ORF">Focb16_v005683</name>
    <name evidence="4" type="ORF">Focb16_v005693</name>
    <name evidence="7" type="ORF">FocTR4_00017043</name>
</gene>
<evidence type="ECO:0000256" key="1">
    <source>
        <dbReference type="SAM" id="MobiDB-lite"/>
    </source>
</evidence>
<evidence type="ECO:0000313" key="5">
    <source>
        <dbReference type="EMBL" id="TVY74948.1"/>
    </source>
</evidence>
<evidence type="ECO:0000313" key="9">
    <source>
        <dbReference type="Proteomes" id="UP000321331"/>
    </source>
</evidence>
<protein>
    <submittedName>
        <fullName evidence="6">Uncharacterized protein</fullName>
    </submittedName>
</protein>
<dbReference type="EMBL" id="SRMI01000003">
    <property type="protein sequence ID" value="TVY74077.1"/>
    <property type="molecule type" value="Genomic_DNA"/>
</dbReference>
<dbReference type="Proteomes" id="UP000321331">
    <property type="component" value="Unassembled WGS sequence"/>
</dbReference>
<evidence type="ECO:0000313" key="7">
    <source>
        <dbReference type="EMBL" id="TXB98082.1"/>
    </source>
</evidence>
<dbReference type="Proteomes" id="UP000320707">
    <property type="component" value="Unassembled WGS sequence"/>
</dbReference>
<dbReference type="EMBL" id="VMNF01000013">
    <property type="protein sequence ID" value="TXB98082.1"/>
    <property type="molecule type" value="Genomic_DNA"/>
</dbReference>
<name>A0A559LLN5_FUSOC</name>
<accession>A0A559LLN5</accession>